<feature type="compositionally biased region" description="Basic and acidic residues" evidence="2">
    <location>
        <begin position="197"/>
        <end position="206"/>
    </location>
</feature>
<dbReference type="InterPro" id="IPR000352">
    <property type="entry name" value="Pep_chain_release_fac_I"/>
</dbReference>
<dbReference type="RefSeq" id="WP_058031395.1">
    <property type="nucleotide sequence ID" value="NZ_CP013187.1"/>
</dbReference>
<reference evidence="4 5" key="1">
    <citation type="submission" date="2015-11" db="EMBL/GenBank/DDBJ databases">
        <authorList>
            <person name="Zhang Y."/>
            <person name="Guo Z."/>
        </authorList>
    </citation>
    <scope>NUCLEOTIDE SEQUENCE [LARGE SCALE GENOMIC DNA]</scope>
    <source>
        <strain evidence="4 5">KCTC 12086</strain>
    </source>
</reference>
<dbReference type="PROSITE" id="PS00745">
    <property type="entry name" value="RF_PROK_I"/>
    <property type="match status" value="1"/>
</dbReference>
<dbReference type="PANTHER" id="PTHR43804:SF9">
    <property type="entry name" value="PEPTIDE CHAIN RELEASE FACTOR HOMOLOG-RELATED"/>
    <property type="match status" value="1"/>
</dbReference>
<dbReference type="EMBL" id="CP013187">
    <property type="protein sequence ID" value="ALO43752.1"/>
    <property type="molecule type" value="Genomic_DNA"/>
</dbReference>
<evidence type="ECO:0000313" key="4">
    <source>
        <dbReference type="EMBL" id="ALO43752.1"/>
    </source>
</evidence>
<evidence type="ECO:0000256" key="2">
    <source>
        <dbReference type="SAM" id="MobiDB-lite"/>
    </source>
</evidence>
<evidence type="ECO:0000256" key="1">
    <source>
        <dbReference type="ARBA" id="ARBA00010835"/>
    </source>
</evidence>
<keyword evidence="5" id="KW-1185">Reference proteome</keyword>
<dbReference type="AlphaFoldDB" id="A0A0S2K6E3"/>
<dbReference type="OrthoDB" id="9789291at2"/>
<feature type="domain" description="Prokaryotic-type class I peptide chain release factors" evidence="3">
    <location>
        <begin position="116"/>
        <end position="132"/>
    </location>
</feature>
<name>A0A0S2K6E3_9GAMM</name>
<dbReference type="STRING" id="161398.PP2015_3275"/>
<evidence type="ECO:0000313" key="5">
    <source>
        <dbReference type="Proteomes" id="UP000061457"/>
    </source>
</evidence>
<dbReference type="PATRIC" id="fig|161398.10.peg.3338"/>
<dbReference type="Proteomes" id="UP000061457">
    <property type="component" value="Chromosome I"/>
</dbReference>
<dbReference type="InterPro" id="IPR050057">
    <property type="entry name" value="Prokaryotic/Mito_RF"/>
</dbReference>
<sequence length="206" mass="23656">MMLLQLTSGQGPIECYKAVGLALKTIERECQAQNIDYSIVEAVGAQQKGCFKSILIELEATQKAKQFTHHWQGTLLWVCQSPFRTKHKRKNWFFSGNLYEVNTQQFDKAIDYQTCRASGAGGQHVNKTDSAVQATHRETGLMVRVESERSQHANKRLATALLLQKLEMLKQTEISEQDKSRWQQHWEVQRGNPSRTFKGERFTPQD</sequence>
<dbReference type="Pfam" id="PF00472">
    <property type="entry name" value="RF-1"/>
    <property type="match status" value="1"/>
</dbReference>
<gene>
    <name evidence="4" type="ORF">PP2015_3275</name>
</gene>
<dbReference type="NCBIfam" id="TIGR03072">
    <property type="entry name" value="release_prfH"/>
    <property type="match status" value="1"/>
</dbReference>
<organism evidence="4 5">
    <name type="scientific">Pseudoalteromonas phenolica</name>
    <dbReference type="NCBI Taxonomy" id="161398"/>
    <lineage>
        <taxon>Bacteria</taxon>
        <taxon>Pseudomonadati</taxon>
        <taxon>Pseudomonadota</taxon>
        <taxon>Gammaproteobacteria</taxon>
        <taxon>Alteromonadales</taxon>
        <taxon>Pseudoalteromonadaceae</taxon>
        <taxon>Pseudoalteromonas</taxon>
    </lineage>
</organism>
<protein>
    <submittedName>
        <fullName evidence="4">Putative peptide chain release factor H</fullName>
    </submittedName>
</protein>
<dbReference type="PANTHER" id="PTHR43804">
    <property type="entry name" value="LD18447P"/>
    <property type="match status" value="1"/>
</dbReference>
<feature type="region of interest" description="Disordered" evidence="2">
    <location>
        <begin position="180"/>
        <end position="206"/>
    </location>
</feature>
<dbReference type="SUPFAM" id="SSF75620">
    <property type="entry name" value="Release factor"/>
    <property type="match status" value="1"/>
</dbReference>
<accession>A0A0S2K6E3</accession>
<dbReference type="Gene3D" id="3.30.70.1660">
    <property type="match status" value="1"/>
</dbReference>
<dbReference type="GO" id="GO:0003747">
    <property type="term" value="F:translation release factor activity"/>
    <property type="evidence" value="ECO:0007669"/>
    <property type="project" value="InterPro"/>
</dbReference>
<dbReference type="InterPro" id="IPR045853">
    <property type="entry name" value="Pep_chain_release_fac_I_sf"/>
</dbReference>
<evidence type="ECO:0000259" key="3">
    <source>
        <dbReference type="PROSITE" id="PS00745"/>
    </source>
</evidence>
<proteinExistence type="inferred from homology"/>
<dbReference type="KEGG" id="pphe:PP2015_3275"/>
<dbReference type="Gene3D" id="3.30.160.20">
    <property type="match status" value="1"/>
</dbReference>
<comment type="similarity">
    <text evidence="1">Belongs to the prokaryotic/mitochondrial release factor family.</text>
</comment>
<dbReference type="InterPro" id="IPR017509">
    <property type="entry name" value="PrfH"/>
</dbReference>